<organism evidence="1 2">
    <name type="scientific">Pseudoalteromonas luteoviolacea NCIMB 1942</name>
    <dbReference type="NCBI Taxonomy" id="1365253"/>
    <lineage>
        <taxon>Bacteria</taxon>
        <taxon>Pseudomonadati</taxon>
        <taxon>Pseudomonadota</taxon>
        <taxon>Gammaproteobacteria</taxon>
        <taxon>Alteromonadales</taxon>
        <taxon>Pseudoalteromonadaceae</taxon>
        <taxon>Pseudoalteromonas</taxon>
    </lineage>
</organism>
<dbReference type="AlphaFoldDB" id="A0A167A9Q9"/>
<evidence type="ECO:0000313" key="1">
    <source>
        <dbReference type="EMBL" id="KZN45135.1"/>
    </source>
</evidence>
<reference evidence="1 2" key="1">
    <citation type="submission" date="2013-07" db="EMBL/GenBank/DDBJ databases">
        <title>Comparative Genomic and Metabolomic Analysis of Twelve Strains of Pseudoalteromonas luteoviolacea.</title>
        <authorList>
            <person name="Vynne N.G."/>
            <person name="Mansson M."/>
            <person name="Gram L."/>
        </authorList>
    </citation>
    <scope>NUCLEOTIDE SEQUENCE [LARGE SCALE GENOMIC DNA]</scope>
    <source>
        <strain evidence="1 2">NCIMB 1942</strain>
    </source>
</reference>
<proteinExistence type="predicted"/>
<dbReference type="PATRIC" id="fig|1365253.3.peg.3645"/>
<protein>
    <submittedName>
        <fullName evidence="1">Uncharacterized protein</fullName>
    </submittedName>
</protein>
<sequence length="45" mass="5042">MENVKCESYPIGEESQFVAYEELKGSKLAAEKKPINSNCYAAENK</sequence>
<gene>
    <name evidence="1" type="ORF">N482_15260</name>
</gene>
<dbReference type="Proteomes" id="UP000076587">
    <property type="component" value="Unassembled WGS sequence"/>
</dbReference>
<accession>A0A167A9Q9</accession>
<dbReference type="EMBL" id="AUXT01000182">
    <property type="protein sequence ID" value="KZN45135.1"/>
    <property type="molecule type" value="Genomic_DNA"/>
</dbReference>
<evidence type="ECO:0000313" key="2">
    <source>
        <dbReference type="Proteomes" id="UP000076587"/>
    </source>
</evidence>
<comment type="caution">
    <text evidence="1">The sequence shown here is derived from an EMBL/GenBank/DDBJ whole genome shotgun (WGS) entry which is preliminary data.</text>
</comment>
<name>A0A167A9Q9_9GAMM</name>